<feature type="region of interest" description="Disordered" evidence="1">
    <location>
        <begin position="190"/>
        <end position="212"/>
    </location>
</feature>
<dbReference type="EMBL" id="BAABWU010000016">
    <property type="protein sequence ID" value="GAA6197905.1"/>
    <property type="molecule type" value="Genomic_DNA"/>
</dbReference>
<evidence type="ECO:0000256" key="1">
    <source>
        <dbReference type="SAM" id="MobiDB-lite"/>
    </source>
</evidence>
<accession>A0ABQ0APX9</accession>
<dbReference type="Proteomes" id="UP001441944">
    <property type="component" value="Unassembled WGS sequence"/>
</dbReference>
<reference evidence="2 3" key="1">
    <citation type="submission" date="2024-04" db="EMBL/GenBank/DDBJ databases">
        <title>Draft genome sequence of Pseudophaeobacter arcticus NBRC 116598.</title>
        <authorList>
            <person name="Miyakawa T."/>
            <person name="Kusuya Y."/>
            <person name="Miura T."/>
        </authorList>
    </citation>
    <scope>NUCLEOTIDE SEQUENCE [LARGE SCALE GENOMIC DNA]</scope>
    <source>
        <strain evidence="2 3">SU-CL00105</strain>
    </source>
</reference>
<keyword evidence="3" id="KW-1185">Reference proteome</keyword>
<organism evidence="2 3">
    <name type="scientific">Pseudophaeobacter arcticus</name>
    <dbReference type="NCBI Taxonomy" id="385492"/>
    <lineage>
        <taxon>Bacteria</taxon>
        <taxon>Pseudomonadati</taxon>
        <taxon>Pseudomonadota</taxon>
        <taxon>Alphaproteobacteria</taxon>
        <taxon>Rhodobacterales</taxon>
        <taxon>Paracoccaceae</taxon>
        <taxon>Pseudophaeobacter</taxon>
    </lineage>
</organism>
<proteinExistence type="predicted"/>
<comment type="caution">
    <text evidence="2">The sequence shown here is derived from an EMBL/GenBank/DDBJ whole genome shotgun (WGS) entry which is preliminary data.</text>
</comment>
<protein>
    <submittedName>
        <fullName evidence="2">Uncharacterized protein</fullName>
    </submittedName>
</protein>
<name>A0ABQ0APX9_9RHOB</name>
<evidence type="ECO:0000313" key="2">
    <source>
        <dbReference type="EMBL" id="GAA6197905.1"/>
    </source>
</evidence>
<sequence length="269" mass="29512">MVREGAKRRTSFAFCLDPLKDPLMMIQPGNKPESLRAPLKQAGGKPPMLWGTYVVQGDQMEMTCEQAPAQMLMQLKRFLKSNRPKVNVLFYDDGGNILDSLKPESATADAAQNADSSDISAPGIDSKAIDPLKRRLKRIQPRIALAPGPLELKLNRALGKSVGLINSGRLQEAETLILVIERALAALGKDREDEDTTLKRGQRESDQRSLGAQVKRAQGLQAHVARAPGPARDRLTQAIHKAARLLKQRDLNGARDAMDKIEKALTSLV</sequence>
<evidence type="ECO:0000313" key="3">
    <source>
        <dbReference type="Proteomes" id="UP001441944"/>
    </source>
</evidence>
<feature type="compositionally biased region" description="Basic and acidic residues" evidence="1">
    <location>
        <begin position="190"/>
        <end position="207"/>
    </location>
</feature>
<gene>
    <name evidence="2" type="ORF">NBRC116598_33500</name>
</gene>